<dbReference type="GO" id="GO:0016787">
    <property type="term" value="F:hydrolase activity"/>
    <property type="evidence" value="ECO:0007669"/>
    <property type="project" value="UniProtKB-KW"/>
</dbReference>
<dbReference type="PIRSF" id="PIRSF018267">
    <property type="entry name" value="VSR_endonuc"/>
    <property type="match status" value="1"/>
</dbReference>
<dbReference type="EC" id="3.1.-.-" evidence="6"/>
<accession>A0A368MRZ2</accession>
<dbReference type="Proteomes" id="UP000634608">
    <property type="component" value="Unassembled WGS sequence"/>
</dbReference>
<dbReference type="RefSeq" id="WP_017816527.1">
    <property type="nucleotide sequence ID" value="NZ_CP038644.1"/>
</dbReference>
<evidence type="ECO:0000313" key="8">
    <source>
        <dbReference type="Proteomes" id="UP000634608"/>
    </source>
</evidence>
<dbReference type="EMBL" id="JACSVK010000364">
    <property type="protein sequence ID" value="MBD0222348.1"/>
    <property type="molecule type" value="Genomic_DNA"/>
</dbReference>
<keyword evidence="2 6" id="KW-0255">Endonuclease</keyword>
<sequence>MVDIVNSKVRSQMMARVKSCDTKPEIQIRHMLHRMGFRYRLHVSHLPGKPDIVFPRYRAVIQVNGCFWHAHGCAKSKLPKTRVEFWREKIGKNKERDKMNIEKLIIQGWRVLVWWECNTKNSEKFKISLEKAAEWLLSNEPYMEID</sequence>
<dbReference type="GO" id="GO:0006298">
    <property type="term" value="P:mismatch repair"/>
    <property type="evidence" value="ECO:0007669"/>
    <property type="project" value="UniProtKB-UniRule"/>
</dbReference>
<dbReference type="NCBIfam" id="TIGR00632">
    <property type="entry name" value="vsr"/>
    <property type="match status" value="1"/>
</dbReference>
<evidence type="ECO:0000256" key="1">
    <source>
        <dbReference type="ARBA" id="ARBA00022722"/>
    </source>
</evidence>
<evidence type="ECO:0000256" key="3">
    <source>
        <dbReference type="ARBA" id="ARBA00022763"/>
    </source>
</evidence>
<dbReference type="InterPro" id="IPR004603">
    <property type="entry name" value="DNA_mismatch_endonuc_vsr"/>
</dbReference>
<dbReference type="GO" id="GO:0004519">
    <property type="term" value="F:endonuclease activity"/>
    <property type="evidence" value="ECO:0007669"/>
    <property type="project" value="UniProtKB-KW"/>
</dbReference>
<dbReference type="Gene3D" id="3.40.960.10">
    <property type="entry name" value="VSR Endonuclease"/>
    <property type="match status" value="1"/>
</dbReference>
<evidence type="ECO:0000313" key="7">
    <source>
        <dbReference type="EMBL" id="MBD0222348.1"/>
    </source>
</evidence>
<keyword evidence="1 6" id="KW-0540">Nuclease</keyword>
<evidence type="ECO:0000256" key="2">
    <source>
        <dbReference type="ARBA" id="ARBA00022759"/>
    </source>
</evidence>
<comment type="function">
    <text evidence="6">May nick specific sequences that contain T:G mispairs resulting from m5C-deamination.</text>
</comment>
<gene>
    <name evidence="7" type="primary">vsr</name>
    <name evidence="7" type="ORF">IAG11_21170</name>
</gene>
<evidence type="ECO:0000256" key="5">
    <source>
        <dbReference type="ARBA" id="ARBA00023204"/>
    </source>
</evidence>
<dbReference type="CDD" id="cd00221">
    <property type="entry name" value="Vsr"/>
    <property type="match status" value="1"/>
</dbReference>
<name>A0A368MRZ2_ACIBA</name>
<comment type="caution">
    <text evidence="7">The sequence shown here is derived from an EMBL/GenBank/DDBJ whole genome shotgun (WGS) entry which is preliminary data.</text>
</comment>
<keyword evidence="5 6" id="KW-0234">DNA repair</keyword>
<evidence type="ECO:0000256" key="4">
    <source>
        <dbReference type="ARBA" id="ARBA00022801"/>
    </source>
</evidence>
<protein>
    <recommendedName>
        <fullName evidence="6">Very short patch repair endonuclease</fullName>
        <ecNumber evidence="6">3.1.-.-</ecNumber>
    </recommendedName>
</protein>
<comment type="similarity">
    <text evidence="6">Belongs to the vsr family.</text>
</comment>
<keyword evidence="4 6" id="KW-0378">Hydrolase</keyword>
<evidence type="ECO:0000256" key="6">
    <source>
        <dbReference type="PIRNR" id="PIRNR018267"/>
    </source>
</evidence>
<proteinExistence type="inferred from homology"/>
<dbReference type="InterPro" id="IPR011335">
    <property type="entry name" value="Restrct_endonuc-II-like"/>
</dbReference>
<dbReference type="AlphaFoldDB" id="A0A368MRZ2"/>
<dbReference type="REBASE" id="306056">
    <property type="entry name" value="V.AbaACN21ORF5060P"/>
</dbReference>
<organism evidence="7 8">
    <name type="scientific">Acinetobacter baumannii</name>
    <dbReference type="NCBI Taxonomy" id="470"/>
    <lineage>
        <taxon>Bacteria</taxon>
        <taxon>Pseudomonadati</taxon>
        <taxon>Pseudomonadota</taxon>
        <taxon>Gammaproteobacteria</taxon>
        <taxon>Moraxellales</taxon>
        <taxon>Moraxellaceae</taxon>
        <taxon>Acinetobacter</taxon>
        <taxon>Acinetobacter calcoaceticus/baumannii complex</taxon>
    </lineage>
</organism>
<dbReference type="Pfam" id="PF03852">
    <property type="entry name" value="Vsr"/>
    <property type="match status" value="1"/>
</dbReference>
<reference evidence="7" key="1">
    <citation type="submission" date="2020-08" db="EMBL/GenBank/DDBJ databases">
        <title>Diversity of carbapenem-resistant Acinetobacter baumannii and bacteriophage-mediated spread of the Oxa23 carbapenemase.</title>
        <authorList>
            <person name="Abouelfetouh A."/>
            <person name="Mattock J."/>
            <person name="Turner D."/>
            <person name="Li E."/>
            <person name="Evans B.A."/>
        </authorList>
    </citation>
    <scope>NUCLEOTIDE SEQUENCE</scope>
    <source>
        <strain evidence="7">A86</strain>
    </source>
</reference>
<dbReference type="SUPFAM" id="SSF52980">
    <property type="entry name" value="Restriction endonuclease-like"/>
    <property type="match status" value="1"/>
</dbReference>
<keyword evidence="3 6" id="KW-0227">DNA damage</keyword>